<evidence type="ECO:0008006" key="3">
    <source>
        <dbReference type="Google" id="ProtNLM"/>
    </source>
</evidence>
<name>A0A8J2P2J5_9HEXA</name>
<sequence length="166" mass="18217">MMRFSSSPIPDSNSNLVTINVVQQIMTPSLWLVIVAASMVVALYVNPVTSVCCKWAFSDDCEDGELGTPCCGRGEKGCNFFCCNCDGGCRTQNKTRKTNSKRQATSTDLYNRYRSLDINGDGDVDEAEATHYARQIRQAEGFEFAAYDKDGDGVLSPEEIDDEPGV</sequence>
<organism evidence="1 2">
    <name type="scientific">Allacma fusca</name>
    <dbReference type="NCBI Taxonomy" id="39272"/>
    <lineage>
        <taxon>Eukaryota</taxon>
        <taxon>Metazoa</taxon>
        <taxon>Ecdysozoa</taxon>
        <taxon>Arthropoda</taxon>
        <taxon>Hexapoda</taxon>
        <taxon>Collembola</taxon>
        <taxon>Symphypleona</taxon>
        <taxon>Sminthuridae</taxon>
        <taxon>Allacma</taxon>
    </lineage>
</organism>
<protein>
    <recommendedName>
        <fullName evidence="3">EF-hand domain-containing protein</fullName>
    </recommendedName>
</protein>
<dbReference type="EMBL" id="CAJVCH010081213">
    <property type="protein sequence ID" value="CAG7721624.1"/>
    <property type="molecule type" value="Genomic_DNA"/>
</dbReference>
<dbReference type="Proteomes" id="UP000708208">
    <property type="component" value="Unassembled WGS sequence"/>
</dbReference>
<keyword evidence="2" id="KW-1185">Reference proteome</keyword>
<dbReference type="AlphaFoldDB" id="A0A8J2P2J5"/>
<dbReference type="PROSITE" id="PS00018">
    <property type="entry name" value="EF_HAND_1"/>
    <property type="match status" value="1"/>
</dbReference>
<comment type="caution">
    <text evidence="1">The sequence shown here is derived from an EMBL/GenBank/DDBJ whole genome shotgun (WGS) entry which is preliminary data.</text>
</comment>
<evidence type="ECO:0000313" key="1">
    <source>
        <dbReference type="EMBL" id="CAG7721624.1"/>
    </source>
</evidence>
<dbReference type="OrthoDB" id="8015076at2759"/>
<proteinExistence type="predicted"/>
<evidence type="ECO:0000313" key="2">
    <source>
        <dbReference type="Proteomes" id="UP000708208"/>
    </source>
</evidence>
<gene>
    <name evidence="1" type="ORF">AFUS01_LOCUS10826</name>
</gene>
<reference evidence="1" key="1">
    <citation type="submission" date="2021-06" db="EMBL/GenBank/DDBJ databases">
        <authorList>
            <person name="Hodson N. C."/>
            <person name="Mongue J. A."/>
            <person name="Jaron S. K."/>
        </authorList>
    </citation>
    <scope>NUCLEOTIDE SEQUENCE</scope>
</reference>
<dbReference type="InterPro" id="IPR018247">
    <property type="entry name" value="EF_Hand_1_Ca_BS"/>
</dbReference>
<accession>A0A8J2P2J5</accession>